<dbReference type="OrthoDB" id="331948at2759"/>
<evidence type="ECO:0000256" key="1">
    <source>
        <dbReference type="ARBA" id="ARBA00004141"/>
    </source>
</evidence>
<dbReference type="Proteomes" id="UP000232323">
    <property type="component" value="Unassembled WGS sequence"/>
</dbReference>
<dbReference type="InterPro" id="IPR001594">
    <property type="entry name" value="Palmitoyltrfase_DHHC"/>
</dbReference>
<dbReference type="Pfam" id="PF01529">
    <property type="entry name" value="DHHC"/>
    <property type="match status" value="1"/>
</dbReference>
<evidence type="ECO:0000256" key="7">
    <source>
        <dbReference type="ARBA" id="ARBA00023315"/>
    </source>
</evidence>
<sequence length="291" mass="33600">MVLIVVGIVGFTYYAVVPATYGPMLRSGNLLKIFGSLLVVVWFTILVIMIVWSYLITVSTDPGGVPPGWHPFSDDQQARIELERLSYSNYYFDRRDPRRPRFCKRCQAWKPERAHHCSVSGRCILKMDHYCIWVINCVGLLNYKFFLLFLFYAFLGSTSCFFLLLSSMIQFLQGKLFGPSSPFIFISVILNFAFMLALAGFMIMHFQMMSANCTTIEMYEKDRIHPWPYNRGLKRNFEDVFGRSKVRWFLPFYTKEEKRLLLDSCLHQGGSSSSTKVSATSPLIHSSLNQV</sequence>
<dbReference type="EMBL" id="BEGY01000057">
    <property type="protein sequence ID" value="GAX80822.1"/>
    <property type="molecule type" value="Genomic_DNA"/>
</dbReference>
<keyword evidence="4 8" id="KW-0812">Transmembrane</keyword>
<feature type="transmembrane region" description="Helical" evidence="8">
    <location>
        <begin position="183"/>
        <end position="204"/>
    </location>
</feature>
<feature type="domain" description="Palmitoyltransferase DHHC" evidence="9">
    <location>
        <begin position="99"/>
        <end position="221"/>
    </location>
</feature>
<dbReference type="GO" id="GO:0019706">
    <property type="term" value="F:protein-cysteine S-palmitoyltransferase activity"/>
    <property type="evidence" value="ECO:0007669"/>
    <property type="project" value="UniProtKB-EC"/>
</dbReference>
<dbReference type="InterPro" id="IPR039859">
    <property type="entry name" value="PFA4/ZDH16/20/ERF2-like"/>
</dbReference>
<protein>
    <recommendedName>
        <fullName evidence="8">S-acyltransferase</fullName>
        <ecNumber evidence="8">2.3.1.225</ecNumber>
    </recommendedName>
    <alternativeName>
        <fullName evidence="8">Palmitoyltransferase</fullName>
    </alternativeName>
</protein>
<feature type="transmembrane region" description="Helical" evidence="8">
    <location>
        <begin position="145"/>
        <end position="171"/>
    </location>
</feature>
<keyword evidence="6 8" id="KW-0472">Membrane</keyword>
<gene>
    <name evidence="10" type="ORF">CEUSTIGMA_g8257.t1</name>
</gene>
<comment type="catalytic activity">
    <reaction evidence="8">
        <text>L-cysteinyl-[protein] + hexadecanoyl-CoA = S-hexadecanoyl-L-cysteinyl-[protein] + CoA</text>
        <dbReference type="Rhea" id="RHEA:36683"/>
        <dbReference type="Rhea" id="RHEA-COMP:10131"/>
        <dbReference type="Rhea" id="RHEA-COMP:11032"/>
        <dbReference type="ChEBI" id="CHEBI:29950"/>
        <dbReference type="ChEBI" id="CHEBI:57287"/>
        <dbReference type="ChEBI" id="CHEBI:57379"/>
        <dbReference type="ChEBI" id="CHEBI:74151"/>
        <dbReference type="EC" id="2.3.1.225"/>
    </reaction>
</comment>
<dbReference type="AlphaFoldDB" id="A0A250XD63"/>
<comment type="subcellular location">
    <subcellularLocation>
        <location evidence="1">Membrane</location>
        <topology evidence="1">Multi-pass membrane protein</topology>
    </subcellularLocation>
</comment>
<comment type="domain">
    <text evidence="8">The DHHC domain is required for palmitoyltransferase activity.</text>
</comment>
<evidence type="ECO:0000259" key="9">
    <source>
        <dbReference type="Pfam" id="PF01529"/>
    </source>
</evidence>
<keyword evidence="3 8" id="KW-0808">Transferase</keyword>
<evidence type="ECO:0000313" key="11">
    <source>
        <dbReference type="Proteomes" id="UP000232323"/>
    </source>
</evidence>
<proteinExistence type="inferred from homology"/>
<evidence type="ECO:0000256" key="8">
    <source>
        <dbReference type="RuleBase" id="RU079119"/>
    </source>
</evidence>
<keyword evidence="5 8" id="KW-1133">Transmembrane helix</keyword>
<keyword evidence="11" id="KW-1185">Reference proteome</keyword>
<feature type="transmembrane region" description="Helical" evidence="8">
    <location>
        <begin position="34"/>
        <end position="55"/>
    </location>
</feature>
<name>A0A250XD63_9CHLO</name>
<comment type="similarity">
    <text evidence="2 8">Belongs to the DHHC palmitoyltransferase family.</text>
</comment>
<dbReference type="PANTHER" id="PTHR12246">
    <property type="entry name" value="PALMITOYLTRANSFERASE ZDHHC16"/>
    <property type="match status" value="1"/>
</dbReference>
<dbReference type="EC" id="2.3.1.225" evidence="8"/>
<evidence type="ECO:0000256" key="2">
    <source>
        <dbReference type="ARBA" id="ARBA00008574"/>
    </source>
</evidence>
<reference evidence="10 11" key="1">
    <citation type="submission" date="2017-08" db="EMBL/GenBank/DDBJ databases">
        <title>Acidophilic green algal genome provides insights into adaptation to an acidic environment.</title>
        <authorList>
            <person name="Hirooka S."/>
            <person name="Hirose Y."/>
            <person name="Kanesaki Y."/>
            <person name="Higuchi S."/>
            <person name="Fujiwara T."/>
            <person name="Onuma R."/>
            <person name="Era A."/>
            <person name="Ohbayashi R."/>
            <person name="Uzuka A."/>
            <person name="Nozaki H."/>
            <person name="Yoshikawa H."/>
            <person name="Miyagishima S.Y."/>
        </authorList>
    </citation>
    <scope>NUCLEOTIDE SEQUENCE [LARGE SCALE GENOMIC DNA]</scope>
    <source>
        <strain evidence="10 11">NIES-2499</strain>
    </source>
</reference>
<dbReference type="PROSITE" id="PS50216">
    <property type="entry name" value="DHHC"/>
    <property type="match status" value="1"/>
</dbReference>
<evidence type="ECO:0000256" key="5">
    <source>
        <dbReference type="ARBA" id="ARBA00022989"/>
    </source>
</evidence>
<dbReference type="GO" id="GO:0016020">
    <property type="term" value="C:membrane"/>
    <property type="evidence" value="ECO:0007669"/>
    <property type="project" value="UniProtKB-SubCell"/>
</dbReference>
<accession>A0A250XD63</accession>
<evidence type="ECO:0000256" key="3">
    <source>
        <dbReference type="ARBA" id="ARBA00022679"/>
    </source>
</evidence>
<organism evidence="10 11">
    <name type="scientific">Chlamydomonas eustigma</name>
    <dbReference type="NCBI Taxonomy" id="1157962"/>
    <lineage>
        <taxon>Eukaryota</taxon>
        <taxon>Viridiplantae</taxon>
        <taxon>Chlorophyta</taxon>
        <taxon>core chlorophytes</taxon>
        <taxon>Chlorophyceae</taxon>
        <taxon>CS clade</taxon>
        <taxon>Chlamydomonadales</taxon>
        <taxon>Chlamydomonadaceae</taxon>
        <taxon>Chlamydomonas</taxon>
    </lineage>
</organism>
<keyword evidence="7 8" id="KW-0012">Acyltransferase</keyword>
<evidence type="ECO:0000256" key="6">
    <source>
        <dbReference type="ARBA" id="ARBA00023136"/>
    </source>
</evidence>
<evidence type="ECO:0000313" key="10">
    <source>
        <dbReference type="EMBL" id="GAX80822.1"/>
    </source>
</evidence>
<comment type="caution">
    <text evidence="10">The sequence shown here is derived from an EMBL/GenBank/DDBJ whole genome shotgun (WGS) entry which is preliminary data.</text>
</comment>
<evidence type="ECO:0000256" key="4">
    <source>
        <dbReference type="ARBA" id="ARBA00022692"/>
    </source>
</evidence>